<dbReference type="InterPro" id="IPR042240">
    <property type="entry name" value="CHASE_sf"/>
</dbReference>
<dbReference type="Pfam" id="PF03924">
    <property type="entry name" value="CHASE"/>
    <property type="match status" value="1"/>
</dbReference>
<dbReference type="NCBIfam" id="TIGR00254">
    <property type="entry name" value="GGDEF"/>
    <property type="match status" value="1"/>
</dbReference>
<name>A0A0F4NQ21_9VIBR</name>
<keyword evidence="6 8" id="KW-0472">Membrane</keyword>
<comment type="catalytic activity">
    <reaction evidence="7">
        <text>2 GTP = 3',3'-c-di-GMP + 2 diphosphate</text>
        <dbReference type="Rhea" id="RHEA:24898"/>
        <dbReference type="ChEBI" id="CHEBI:33019"/>
        <dbReference type="ChEBI" id="CHEBI:37565"/>
        <dbReference type="ChEBI" id="CHEBI:58805"/>
        <dbReference type="EC" id="2.7.7.65"/>
    </reaction>
</comment>
<dbReference type="AlphaFoldDB" id="A0A0F4NQ21"/>
<evidence type="ECO:0000259" key="9">
    <source>
        <dbReference type="PROSITE" id="PS50839"/>
    </source>
</evidence>
<dbReference type="FunFam" id="3.30.70.270:FF:000001">
    <property type="entry name" value="Diguanylate cyclase domain protein"/>
    <property type="match status" value="1"/>
</dbReference>
<protein>
    <recommendedName>
        <fullName evidence="3">diguanylate cyclase</fullName>
        <ecNumber evidence="3">2.7.7.65</ecNumber>
    </recommendedName>
</protein>
<dbReference type="InterPro" id="IPR043128">
    <property type="entry name" value="Rev_trsase/Diguanyl_cyclase"/>
</dbReference>
<feature type="transmembrane region" description="Helical" evidence="8">
    <location>
        <begin position="308"/>
        <end position="332"/>
    </location>
</feature>
<dbReference type="Gene3D" id="3.30.70.270">
    <property type="match status" value="1"/>
</dbReference>
<sequence length="509" mass="57814">MQQLNKKKIIYPLLAFAFTSLLALYLVYFVYQSQVKYTVSLVDKLALQQAENLQQTVESDLQFIGAGANFFHATQAEDWHRFPIFADEIVSSSKTLIALQWMPRVEHDQIADHIAKVKQTYPFYQLYTVPKDGPKTLGYIMPNQEAIYPASDVYPRNPDNFKALGYYSSRLRFQLVLDSIAKTGHPNVSDKIRLLQDGLDRNLAKTGLLVYHPVFDADHSEKLLGVVIGVIRSTLYFESIVNKTATEQELLVKVTDLGFDAEDDPLLYQSEGWLETTGIEVTKMVTLPNRGWQVDFKLDKKATDNEQYVLIGIALAGLVIASLSSYIVLLLVRDQEHLEALLDIRTQELQFLVDHDSLTGIYNRRAFNRYLTDKVSQQTCFSLAVFDVDRFKLINDHYGHVAGDEMLRHVVAVVQKHLNKGDVFVRMGGDEFCIISQLVEREDLVRCLERIGQAVANSHYEFDGKLIQCSLSIGAAIRRTENEEDIMQASDAQLYKSKQAGRNRVSIAE</sequence>
<dbReference type="PROSITE" id="PS50839">
    <property type="entry name" value="CHASE"/>
    <property type="match status" value="1"/>
</dbReference>
<dbReference type="SMART" id="SM01079">
    <property type="entry name" value="CHASE"/>
    <property type="match status" value="1"/>
</dbReference>
<feature type="transmembrane region" description="Helical" evidence="8">
    <location>
        <begin position="9"/>
        <end position="31"/>
    </location>
</feature>
<dbReference type="RefSeq" id="WP_045954202.1">
    <property type="nucleotide sequence ID" value="NZ_JXXV01000006.1"/>
</dbReference>
<evidence type="ECO:0000313" key="12">
    <source>
        <dbReference type="Proteomes" id="UP000033673"/>
    </source>
</evidence>
<evidence type="ECO:0000256" key="5">
    <source>
        <dbReference type="ARBA" id="ARBA00022989"/>
    </source>
</evidence>
<comment type="cofactor">
    <cofactor evidence="1">
        <name>Mg(2+)</name>
        <dbReference type="ChEBI" id="CHEBI:18420"/>
    </cofactor>
</comment>
<evidence type="ECO:0000256" key="2">
    <source>
        <dbReference type="ARBA" id="ARBA00004370"/>
    </source>
</evidence>
<dbReference type="GO" id="GO:0052621">
    <property type="term" value="F:diguanylate cyclase activity"/>
    <property type="evidence" value="ECO:0007669"/>
    <property type="project" value="UniProtKB-EC"/>
</dbReference>
<dbReference type="InterPro" id="IPR050469">
    <property type="entry name" value="Diguanylate_Cyclase"/>
</dbReference>
<dbReference type="PANTHER" id="PTHR45138:SF9">
    <property type="entry name" value="DIGUANYLATE CYCLASE DGCM-RELATED"/>
    <property type="match status" value="1"/>
</dbReference>
<dbReference type="InterPro" id="IPR006189">
    <property type="entry name" value="CHASE_dom"/>
</dbReference>
<dbReference type="GO" id="GO:0005886">
    <property type="term" value="C:plasma membrane"/>
    <property type="evidence" value="ECO:0007669"/>
    <property type="project" value="TreeGrafter"/>
</dbReference>
<evidence type="ECO:0000256" key="8">
    <source>
        <dbReference type="SAM" id="Phobius"/>
    </source>
</evidence>
<evidence type="ECO:0000256" key="7">
    <source>
        <dbReference type="ARBA" id="ARBA00034247"/>
    </source>
</evidence>
<dbReference type="EMBL" id="JXXV01000006">
    <property type="protein sequence ID" value="KJY84928.1"/>
    <property type="molecule type" value="Genomic_DNA"/>
</dbReference>
<evidence type="ECO:0000256" key="3">
    <source>
        <dbReference type="ARBA" id="ARBA00012528"/>
    </source>
</evidence>
<evidence type="ECO:0000256" key="6">
    <source>
        <dbReference type="ARBA" id="ARBA00023136"/>
    </source>
</evidence>
<dbReference type="PROSITE" id="PS50887">
    <property type="entry name" value="GGDEF"/>
    <property type="match status" value="1"/>
</dbReference>
<dbReference type="InterPro" id="IPR000160">
    <property type="entry name" value="GGDEF_dom"/>
</dbReference>
<feature type="domain" description="GGDEF" evidence="10">
    <location>
        <begin position="379"/>
        <end position="509"/>
    </location>
</feature>
<dbReference type="SUPFAM" id="SSF55073">
    <property type="entry name" value="Nucleotide cyclase"/>
    <property type="match status" value="1"/>
</dbReference>
<dbReference type="GO" id="GO:1902201">
    <property type="term" value="P:negative regulation of bacterial-type flagellum-dependent cell motility"/>
    <property type="evidence" value="ECO:0007669"/>
    <property type="project" value="TreeGrafter"/>
</dbReference>
<organism evidence="11 12">
    <name type="scientific">Vibrio galatheae</name>
    <dbReference type="NCBI Taxonomy" id="579748"/>
    <lineage>
        <taxon>Bacteria</taxon>
        <taxon>Pseudomonadati</taxon>
        <taxon>Pseudomonadota</taxon>
        <taxon>Gammaproteobacteria</taxon>
        <taxon>Vibrionales</taxon>
        <taxon>Vibrionaceae</taxon>
        <taxon>Vibrio</taxon>
    </lineage>
</organism>
<dbReference type="OrthoDB" id="6572677at2"/>
<dbReference type="SMART" id="SM00267">
    <property type="entry name" value="GGDEF"/>
    <property type="match status" value="1"/>
</dbReference>
<dbReference type="Gene3D" id="3.30.450.350">
    <property type="entry name" value="CHASE domain"/>
    <property type="match status" value="1"/>
</dbReference>
<dbReference type="InterPro" id="IPR029787">
    <property type="entry name" value="Nucleotide_cyclase"/>
</dbReference>
<dbReference type="Pfam" id="PF00990">
    <property type="entry name" value="GGDEF"/>
    <property type="match status" value="1"/>
</dbReference>
<dbReference type="CDD" id="cd01949">
    <property type="entry name" value="GGDEF"/>
    <property type="match status" value="1"/>
</dbReference>
<dbReference type="Proteomes" id="UP000033673">
    <property type="component" value="Unassembled WGS sequence"/>
</dbReference>
<dbReference type="PANTHER" id="PTHR45138">
    <property type="entry name" value="REGULATORY COMPONENTS OF SENSORY TRANSDUCTION SYSTEM"/>
    <property type="match status" value="1"/>
</dbReference>
<evidence type="ECO:0000313" key="11">
    <source>
        <dbReference type="EMBL" id="KJY84928.1"/>
    </source>
</evidence>
<dbReference type="GO" id="GO:0007165">
    <property type="term" value="P:signal transduction"/>
    <property type="evidence" value="ECO:0007669"/>
    <property type="project" value="UniProtKB-ARBA"/>
</dbReference>
<gene>
    <name evidence="11" type="ORF">TW81_02355</name>
</gene>
<reference evidence="11 12" key="1">
    <citation type="journal article" date="2015" name="BMC Genomics">
        <title>Genome mining reveals unlocked bioactive potential of marine Gram-negative bacteria.</title>
        <authorList>
            <person name="Machado H."/>
            <person name="Sonnenschein E.C."/>
            <person name="Melchiorsen J."/>
            <person name="Gram L."/>
        </authorList>
    </citation>
    <scope>NUCLEOTIDE SEQUENCE [LARGE SCALE GENOMIC DNA]</scope>
    <source>
        <strain evidence="11 12">S2757</strain>
    </source>
</reference>
<feature type="domain" description="CHASE" evidence="9">
    <location>
        <begin position="73"/>
        <end position="295"/>
    </location>
</feature>
<dbReference type="PATRIC" id="fig|579748.3.peg.493"/>
<dbReference type="GO" id="GO:0043709">
    <property type="term" value="P:cell adhesion involved in single-species biofilm formation"/>
    <property type="evidence" value="ECO:0007669"/>
    <property type="project" value="TreeGrafter"/>
</dbReference>
<dbReference type="STRING" id="579748.TW81_02355"/>
<keyword evidence="5 8" id="KW-1133">Transmembrane helix</keyword>
<comment type="caution">
    <text evidence="11">The sequence shown here is derived from an EMBL/GenBank/DDBJ whole genome shotgun (WGS) entry which is preliminary data.</text>
</comment>
<evidence type="ECO:0000256" key="1">
    <source>
        <dbReference type="ARBA" id="ARBA00001946"/>
    </source>
</evidence>
<keyword evidence="12" id="KW-1185">Reference proteome</keyword>
<accession>A0A0F4NQ21</accession>
<evidence type="ECO:0000256" key="4">
    <source>
        <dbReference type="ARBA" id="ARBA00022692"/>
    </source>
</evidence>
<keyword evidence="4 8" id="KW-0812">Transmembrane</keyword>
<dbReference type="EC" id="2.7.7.65" evidence="3"/>
<comment type="subcellular location">
    <subcellularLocation>
        <location evidence="2">Membrane</location>
    </subcellularLocation>
</comment>
<evidence type="ECO:0000259" key="10">
    <source>
        <dbReference type="PROSITE" id="PS50887"/>
    </source>
</evidence>
<proteinExistence type="predicted"/>